<dbReference type="Pfam" id="PF03576">
    <property type="entry name" value="Peptidase_S58"/>
    <property type="match status" value="1"/>
</dbReference>
<evidence type="ECO:0000256" key="1">
    <source>
        <dbReference type="ARBA" id="ARBA00007068"/>
    </source>
</evidence>
<comment type="caution">
    <text evidence="2">The sequence shown here is derived from an EMBL/GenBank/DDBJ whole genome shotgun (WGS) entry which is preliminary data.</text>
</comment>
<gene>
    <name evidence="2" type="ORF">ACFQH5_05950</name>
</gene>
<proteinExistence type="inferred from homology"/>
<reference evidence="3" key="1">
    <citation type="journal article" date="2019" name="Int. J. Syst. Evol. Microbiol.">
        <title>The Global Catalogue of Microorganisms (GCM) 10K type strain sequencing project: providing services to taxonomists for standard genome sequencing and annotation.</title>
        <authorList>
            <consortium name="The Broad Institute Genomics Platform"/>
            <consortium name="The Broad Institute Genome Sequencing Center for Infectious Disease"/>
            <person name="Wu L."/>
            <person name="Ma J."/>
        </authorList>
    </citation>
    <scope>NUCLEOTIDE SEQUENCE [LARGE SCALE GENOMIC DNA]</scope>
    <source>
        <strain evidence="3">CGMCC 1.13666</strain>
    </source>
</reference>
<dbReference type="PANTHER" id="PTHR36512">
    <property type="entry name" value="D-AMINOPEPTIDASE"/>
    <property type="match status" value="1"/>
</dbReference>
<dbReference type="Proteomes" id="UP001596411">
    <property type="component" value="Unassembled WGS sequence"/>
</dbReference>
<dbReference type="RefSeq" id="WP_346062716.1">
    <property type="nucleotide sequence ID" value="NZ_BAAADR010000012.1"/>
</dbReference>
<sequence>MTKTLTPPRRGRDLGLPFPGTPGPYNAITDVPGIHVGYATIDRPTTAPGRWAKTGVTAILPRGFAREPQPVWAGYHALNGNGEMTGTHWIDDGGYFVGPLCITNSHGVGITHHATVRWMIEHYAERWHHHHLWAMPVIAETYDGVLNDINGLHVREEDALAAIRGARSGPLAEGNVGGGNGMICYEYKGGTGTASRRLSVDGRDYTLGVLVQANHGIRDWLQVLGVPLGETLGDDHRLPGLDSERGSIIAVLATDAPMMPHQLRRLAKRAGLGIGRGGTPGGNNSGDIFLAFSTANPRPLPQLAEAHQAFAYLNDEVFDPFYLAAVEGVDEAIVNAMLAAEDAPTQRPRGGICKAICPDTLVELVTGRRRHRAQPEPSGTQ</sequence>
<organism evidence="2 3">
    <name type="scientific">Halomonas salifodinae</name>
    <dbReference type="NCBI Taxonomy" id="438745"/>
    <lineage>
        <taxon>Bacteria</taxon>
        <taxon>Pseudomonadati</taxon>
        <taxon>Pseudomonadota</taxon>
        <taxon>Gammaproteobacteria</taxon>
        <taxon>Oceanospirillales</taxon>
        <taxon>Halomonadaceae</taxon>
        <taxon>Halomonas</taxon>
    </lineage>
</organism>
<dbReference type="CDD" id="cd02253">
    <property type="entry name" value="DmpA"/>
    <property type="match status" value="1"/>
</dbReference>
<name>A0ABW2ESW0_9GAMM</name>
<dbReference type="InterPro" id="IPR005321">
    <property type="entry name" value="Peptidase_S58_DmpA"/>
</dbReference>
<keyword evidence="3" id="KW-1185">Reference proteome</keyword>
<dbReference type="Gene3D" id="3.60.70.12">
    <property type="entry name" value="L-amino peptidase D-ALA esterase/amidase"/>
    <property type="match status" value="1"/>
</dbReference>
<accession>A0ABW2ESW0</accession>
<evidence type="ECO:0000313" key="2">
    <source>
        <dbReference type="EMBL" id="MFC7089087.1"/>
    </source>
</evidence>
<protein>
    <submittedName>
        <fullName evidence="2">P1 family peptidase</fullName>
    </submittedName>
</protein>
<dbReference type="SUPFAM" id="SSF56266">
    <property type="entry name" value="DmpA/ArgJ-like"/>
    <property type="match status" value="1"/>
</dbReference>
<dbReference type="PANTHER" id="PTHR36512:SF3">
    <property type="entry name" value="BLR5678 PROTEIN"/>
    <property type="match status" value="1"/>
</dbReference>
<dbReference type="InterPro" id="IPR016117">
    <property type="entry name" value="ArgJ-like_dom_sf"/>
</dbReference>
<evidence type="ECO:0000313" key="3">
    <source>
        <dbReference type="Proteomes" id="UP001596411"/>
    </source>
</evidence>
<dbReference type="EMBL" id="JBHSZP010000013">
    <property type="protein sequence ID" value="MFC7089087.1"/>
    <property type="molecule type" value="Genomic_DNA"/>
</dbReference>
<comment type="similarity">
    <text evidence="1">Belongs to the peptidase S58 family.</text>
</comment>